<feature type="compositionally biased region" description="Low complexity" evidence="1">
    <location>
        <begin position="166"/>
        <end position="187"/>
    </location>
</feature>
<feature type="transmembrane region" description="Helical" evidence="2">
    <location>
        <begin position="137"/>
        <end position="159"/>
    </location>
</feature>
<dbReference type="Gene3D" id="1.10.260.40">
    <property type="entry name" value="lambda repressor-like DNA-binding domains"/>
    <property type="match status" value="1"/>
</dbReference>
<dbReference type="EMBL" id="BAAABW010000002">
    <property type="protein sequence ID" value="GAA0333830.1"/>
    <property type="molecule type" value="Genomic_DNA"/>
</dbReference>
<keyword evidence="2" id="KW-0812">Transmembrane</keyword>
<feature type="region of interest" description="Disordered" evidence="1">
    <location>
        <begin position="165"/>
        <end position="244"/>
    </location>
</feature>
<dbReference type="SUPFAM" id="SSF47413">
    <property type="entry name" value="lambda repressor-like DNA-binding domains"/>
    <property type="match status" value="1"/>
</dbReference>
<feature type="region of interest" description="Disordered" evidence="1">
    <location>
        <begin position="82"/>
        <end position="133"/>
    </location>
</feature>
<keyword evidence="2" id="KW-0472">Membrane</keyword>
<feature type="region of interest" description="Disordered" evidence="1">
    <location>
        <begin position="350"/>
        <end position="376"/>
    </location>
</feature>
<comment type="caution">
    <text evidence="4">The sequence shown here is derived from an EMBL/GenBank/DDBJ whole genome shotgun (WGS) entry which is preliminary data.</text>
</comment>
<feature type="compositionally biased region" description="Low complexity" evidence="1">
    <location>
        <begin position="211"/>
        <end position="223"/>
    </location>
</feature>
<organism evidence="4 5">
    <name type="scientific">Streptomyces blastmyceticus</name>
    <dbReference type="NCBI Taxonomy" id="68180"/>
    <lineage>
        <taxon>Bacteria</taxon>
        <taxon>Bacillati</taxon>
        <taxon>Actinomycetota</taxon>
        <taxon>Actinomycetes</taxon>
        <taxon>Kitasatosporales</taxon>
        <taxon>Streptomycetaceae</taxon>
        <taxon>Streptomyces</taxon>
    </lineage>
</organism>
<evidence type="ECO:0000259" key="3">
    <source>
        <dbReference type="PROSITE" id="PS50943"/>
    </source>
</evidence>
<evidence type="ECO:0000313" key="5">
    <source>
        <dbReference type="Proteomes" id="UP001500063"/>
    </source>
</evidence>
<dbReference type="Proteomes" id="UP001500063">
    <property type="component" value="Unassembled WGS sequence"/>
</dbReference>
<name>A0ABN0WE70_9ACTN</name>
<gene>
    <name evidence="4" type="ORF">GCM10010319_07240</name>
</gene>
<accession>A0ABN0WE70</accession>
<dbReference type="RefSeq" id="WP_344115941.1">
    <property type="nucleotide sequence ID" value="NZ_BAAABW010000002.1"/>
</dbReference>
<reference evidence="4 5" key="1">
    <citation type="journal article" date="2019" name="Int. J. Syst. Evol. Microbiol.">
        <title>The Global Catalogue of Microorganisms (GCM) 10K type strain sequencing project: providing services to taxonomists for standard genome sequencing and annotation.</title>
        <authorList>
            <consortium name="The Broad Institute Genomics Platform"/>
            <consortium name="The Broad Institute Genome Sequencing Center for Infectious Disease"/>
            <person name="Wu L."/>
            <person name="Ma J."/>
        </authorList>
    </citation>
    <scope>NUCLEOTIDE SEQUENCE [LARGE SCALE GENOMIC DNA]</scope>
    <source>
        <strain evidence="4 5">JCM 4565</strain>
    </source>
</reference>
<evidence type="ECO:0000256" key="2">
    <source>
        <dbReference type="SAM" id="Phobius"/>
    </source>
</evidence>
<proteinExistence type="predicted"/>
<dbReference type="CDD" id="cd00093">
    <property type="entry name" value="HTH_XRE"/>
    <property type="match status" value="1"/>
</dbReference>
<feature type="domain" description="HTH cro/C1-type" evidence="3">
    <location>
        <begin position="12"/>
        <end position="67"/>
    </location>
</feature>
<evidence type="ECO:0000256" key="1">
    <source>
        <dbReference type="SAM" id="MobiDB-lite"/>
    </source>
</evidence>
<dbReference type="InterPro" id="IPR010982">
    <property type="entry name" value="Lambda_DNA-bd_dom_sf"/>
</dbReference>
<keyword evidence="5" id="KW-1185">Reference proteome</keyword>
<evidence type="ECO:0000313" key="4">
    <source>
        <dbReference type="EMBL" id="GAA0333830.1"/>
    </source>
</evidence>
<feature type="compositionally biased region" description="Low complexity" evidence="1">
    <location>
        <begin position="108"/>
        <end position="126"/>
    </location>
</feature>
<dbReference type="PROSITE" id="PS50943">
    <property type="entry name" value="HTH_CROC1"/>
    <property type="match status" value="1"/>
</dbReference>
<dbReference type="InterPro" id="IPR001387">
    <property type="entry name" value="Cro/C1-type_HTH"/>
</dbReference>
<dbReference type="SMART" id="SM00530">
    <property type="entry name" value="HTH_XRE"/>
    <property type="match status" value="1"/>
</dbReference>
<sequence length="449" mass="46154">MGTETERFAELMRELKERSGRSYGTLAKRLHSSTSTLHRYCNGRTVPTDYAPVERFARVCGASADELVTLHRQWIVALAERRRESAGGGAPAGGPARTEIQREDADEAVTAPTPPTAEAEAELAPAPTGPGGRRRRLVALAAGVAVAMAAGTTVAVAALGGGGHTTGPSGARHGTASAKAQSATSQQPLSANAAAGAIAPQSPSPSGSLRASTSPGATPSSATEQDGAPGDSSGAPPNGSASVPFTVSVMTNNWGSPCGQWFALDQEPGKVPPPPARGATDGWAAALHAVPAGNLRMEVTVQGTGNTPVVLHGLYVHVVDSGKAPARNGYTMGAGCGGELTPAAFAIDLDDASPRPRPVPGKEGERPTSTTDFPYKVSATDPQVLDIDASTLGHDVRWYLELAWSSGGRQQTTTIDDHGRPFRTTALGDDHRYWYNAAGPNAWVPAGPS</sequence>
<protein>
    <recommendedName>
        <fullName evidence="3">HTH cro/C1-type domain-containing protein</fullName>
    </recommendedName>
</protein>
<dbReference type="Pfam" id="PF13560">
    <property type="entry name" value="HTH_31"/>
    <property type="match status" value="1"/>
</dbReference>
<keyword evidence="2" id="KW-1133">Transmembrane helix</keyword>